<dbReference type="InterPro" id="IPR052058">
    <property type="entry name" value="Alcohol_O-acetyltransferase"/>
</dbReference>
<dbReference type="AlphaFoldDB" id="R0I6M2"/>
<dbReference type="GO" id="GO:0008080">
    <property type="term" value="F:N-acetyltransferase activity"/>
    <property type="evidence" value="ECO:0007669"/>
    <property type="project" value="TreeGrafter"/>
</dbReference>
<dbReference type="Pfam" id="PF07247">
    <property type="entry name" value="AATase"/>
    <property type="match status" value="1"/>
</dbReference>
<dbReference type="eggNOG" id="ENOG502RC91">
    <property type="taxonomic scope" value="Eukaryota"/>
</dbReference>
<keyword evidence="2" id="KW-1185">Reference proteome</keyword>
<protein>
    <recommendedName>
        <fullName evidence="3">Diacylglycerol O-acyltransferase</fullName>
    </recommendedName>
</protein>
<evidence type="ECO:0008006" key="3">
    <source>
        <dbReference type="Google" id="ProtNLM"/>
    </source>
</evidence>
<dbReference type="EMBL" id="KB908877">
    <property type="protein sequence ID" value="EOA81126.1"/>
    <property type="molecule type" value="Genomic_DNA"/>
</dbReference>
<accession>R0I6M2</accession>
<dbReference type="STRING" id="671987.R0I6M2"/>
<name>R0I6M2_EXST2</name>
<proteinExistence type="predicted"/>
<sequence length="466" mass="50755">MSQKNVQLRAASPYERRLAIREELNFYNAMVLGAVYEFSDPKFNVKSIRSFVRPLKSIIEKHAFMGVVLNGKDTESPVWERVPSVKLDNHITILDEAQNPDELFWIEKALPTIVDTRTSGPSPPWRVYVLPLLPKNGRPCAFVAFAMSHSIGDGGAAIVFLQALREALQQSSGVDNNFEVVVPERELPEPFDTPERLPISPEFLKSIMSSSVVGAGTWTGSKVFMSEGGLQTKIRMLEVQPQHVEAALQAARVHGTKLTPLIHQLIVRALSKVVVDKNVQDFASTTAFDLRSASGVGLEWGLYISGHSASHPRVSPSSSISSDEWQSARTLSKKLGEVASTLDNQVIGMLRFVPNHKESMTSKIGSTRDASYALSNMLAFDGGKAEDSVRTTKLIVTSSAAVPSAPLSFCLISVKGGSLVCTLNWQPGALGVPLEKEDAFINGICSSLKADFANLEQAVKAPRARI</sequence>
<reference evidence="1 2" key="1">
    <citation type="journal article" date="2012" name="PLoS Pathog.">
        <title>Diverse lifestyles and strategies of plant pathogenesis encoded in the genomes of eighteen Dothideomycetes fungi.</title>
        <authorList>
            <person name="Ohm R.A."/>
            <person name="Feau N."/>
            <person name="Henrissat B."/>
            <person name="Schoch C.L."/>
            <person name="Horwitz B.A."/>
            <person name="Barry K.W."/>
            <person name="Condon B.J."/>
            <person name="Copeland A.C."/>
            <person name="Dhillon B."/>
            <person name="Glaser F."/>
            <person name="Hesse C.N."/>
            <person name="Kosti I."/>
            <person name="LaButti K."/>
            <person name="Lindquist E.A."/>
            <person name="Lucas S."/>
            <person name="Salamov A.A."/>
            <person name="Bradshaw R.E."/>
            <person name="Ciuffetti L."/>
            <person name="Hamelin R.C."/>
            <person name="Kema G.H.J."/>
            <person name="Lawrence C."/>
            <person name="Scott J.A."/>
            <person name="Spatafora J.W."/>
            <person name="Turgeon B.G."/>
            <person name="de Wit P.J.G.M."/>
            <person name="Zhong S."/>
            <person name="Goodwin S.B."/>
            <person name="Grigoriev I.V."/>
        </authorList>
    </citation>
    <scope>NUCLEOTIDE SEQUENCE [LARGE SCALE GENOMIC DNA]</scope>
    <source>
        <strain evidence="2">28A</strain>
    </source>
</reference>
<dbReference type="GeneID" id="19397785"/>
<organism evidence="1 2">
    <name type="scientific">Exserohilum turcicum (strain 28A)</name>
    <name type="common">Northern leaf blight fungus</name>
    <name type="synonym">Setosphaeria turcica</name>
    <dbReference type="NCBI Taxonomy" id="671987"/>
    <lineage>
        <taxon>Eukaryota</taxon>
        <taxon>Fungi</taxon>
        <taxon>Dikarya</taxon>
        <taxon>Ascomycota</taxon>
        <taxon>Pezizomycotina</taxon>
        <taxon>Dothideomycetes</taxon>
        <taxon>Pleosporomycetidae</taxon>
        <taxon>Pleosporales</taxon>
        <taxon>Pleosporineae</taxon>
        <taxon>Pleosporaceae</taxon>
        <taxon>Exserohilum</taxon>
    </lineage>
</organism>
<dbReference type="InterPro" id="IPR010828">
    <property type="entry name" value="Atf2/Sli1-like"/>
</dbReference>
<dbReference type="PANTHER" id="PTHR28037">
    <property type="entry name" value="ALCOHOL O-ACETYLTRANSFERASE 1-RELATED"/>
    <property type="match status" value="1"/>
</dbReference>
<evidence type="ECO:0000313" key="1">
    <source>
        <dbReference type="EMBL" id="EOA81126.1"/>
    </source>
</evidence>
<dbReference type="RefSeq" id="XP_008031647.1">
    <property type="nucleotide sequence ID" value="XM_008033456.1"/>
</dbReference>
<gene>
    <name evidence="1" type="ORF">SETTUDRAFT_158065</name>
</gene>
<reference evidence="1 2" key="2">
    <citation type="journal article" date="2013" name="PLoS Genet.">
        <title>Comparative genome structure, secondary metabolite, and effector coding capacity across Cochliobolus pathogens.</title>
        <authorList>
            <person name="Condon B.J."/>
            <person name="Leng Y."/>
            <person name="Wu D."/>
            <person name="Bushley K.E."/>
            <person name="Ohm R.A."/>
            <person name="Otillar R."/>
            <person name="Martin J."/>
            <person name="Schackwitz W."/>
            <person name="Grimwood J."/>
            <person name="MohdZainudin N."/>
            <person name="Xue C."/>
            <person name="Wang R."/>
            <person name="Manning V.A."/>
            <person name="Dhillon B."/>
            <person name="Tu Z.J."/>
            <person name="Steffenson B.J."/>
            <person name="Salamov A."/>
            <person name="Sun H."/>
            <person name="Lowry S."/>
            <person name="LaButti K."/>
            <person name="Han J."/>
            <person name="Copeland A."/>
            <person name="Lindquist E."/>
            <person name="Barry K."/>
            <person name="Schmutz J."/>
            <person name="Baker S.E."/>
            <person name="Ciuffetti L.M."/>
            <person name="Grigoriev I.V."/>
            <person name="Zhong S."/>
            <person name="Turgeon B.G."/>
        </authorList>
    </citation>
    <scope>NUCLEOTIDE SEQUENCE [LARGE SCALE GENOMIC DNA]</scope>
    <source>
        <strain evidence="2">28A</strain>
    </source>
</reference>
<dbReference type="PANTHER" id="PTHR28037:SF1">
    <property type="entry name" value="ALCOHOL O-ACETYLTRANSFERASE 1-RELATED"/>
    <property type="match status" value="1"/>
</dbReference>
<dbReference type="HOGENOM" id="CLU_024469_1_0_1"/>
<dbReference type="Proteomes" id="UP000016935">
    <property type="component" value="Unassembled WGS sequence"/>
</dbReference>
<evidence type="ECO:0000313" key="2">
    <source>
        <dbReference type="Proteomes" id="UP000016935"/>
    </source>
</evidence>
<dbReference type="OrthoDB" id="2150604at2759"/>